<evidence type="ECO:0000256" key="2">
    <source>
        <dbReference type="ARBA" id="ARBA00023315"/>
    </source>
</evidence>
<reference evidence="4 5" key="1">
    <citation type="submission" date="2020-08" db="EMBL/GenBank/DDBJ databases">
        <title>Genome public.</title>
        <authorList>
            <person name="Liu C."/>
            <person name="Sun Q."/>
        </authorList>
    </citation>
    <scope>NUCLEOTIDE SEQUENCE [LARGE SCALE GENOMIC DNA]</scope>
    <source>
        <strain evidence="4 5">NSJ-26</strain>
    </source>
</reference>
<dbReference type="GO" id="GO:0016747">
    <property type="term" value="F:acyltransferase activity, transferring groups other than amino-acyl groups"/>
    <property type="evidence" value="ECO:0007669"/>
    <property type="project" value="InterPro"/>
</dbReference>
<organism evidence="4 5">
    <name type="scientific">Wansuia hejianensis</name>
    <dbReference type="NCBI Taxonomy" id="2763667"/>
    <lineage>
        <taxon>Bacteria</taxon>
        <taxon>Bacillati</taxon>
        <taxon>Bacillota</taxon>
        <taxon>Clostridia</taxon>
        <taxon>Lachnospirales</taxon>
        <taxon>Lachnospiraceae</taxon>
        <taxon>Wansuia</taxon>
    </lineage>
</organism>
<evidence type="ECO:0000313" key="5">
    <source>
        <dbReference type="Proteomes" id="UP000601522"/>
    </source>
</evidence>
<dbReference type="AlphaFoldDB" id="A0A926F3L9"/>
<dbReference type="PANTHER" id="PTHR43420">
    <property type="entry name" value="ACETYLTRANSFERASE"/>
    <property type="match status" value="1"/>
</dbReference>
<name>A0A926F3L9_9FIRM</name>
<keyword evidence="2" id="KW-0012">Acyltransferase</keyword>
<dbReference type="InterPro" id="IPR050680">
    <property type="entry name" value="YpeA/RimI_acetyltransf"/>
</dbReference>
<dbReference type="Pfam" id="PF00583">
    <property type="entry name" value="Acetyltransf_1"/>
    <property type="match status" value="1"/>
</dbReference>
<dbReference type="Gene3D" id="3.40.630.30">
    <property type="match status" value="1"/>
</dbReference>
<evidence type="ECO:0000259" key="3">
    <source>
        <dbReference type="PROSITE" id="PS51186"/>
    </source>
</evidence>
<dbReference type="RefSeq" id="WP_249324149.1">
    <property type="nucleotide sequence ID" value="NZ_JACRTK010000004.1"/>
</dbReference>
<protein>
    <submittedName>
        <fullName evidence="4">GNAT family N-acetyltransferase</fullName>
    </submittedName>
</protein>
<dbReference type="CDD" id="cd04301">
    <property type="entry name" value="NAT_SF"/>
    <property type="match status" value="1"/>
</dbReference>
<feature type="domain" description="N-acetyltransferase" evidence="3">
    <location>
        <begin position="9"/>
        <end position="157"/>
    </location>
</feature>
<dbReference type="EMBL" id="JACRTK010000004">
    <property type="protein sequence ID" value="MBC8591279.1"/>
    <property type="molecule type" value="Genomic_DNA"/>
</dbReference>
<evidence type="ECO:0000313" key="4">
    <source>
        <dbReference type="EMBL" id="MBC8591279.1"/>
    </source>
</evidence>
<gene>
    <name evidence="4" type="ORF">H8689_09165</name>
</gene>
<dbReference type="InterPro" id="IPR016181">
    <property type="entry name" value="Acyl_CoA_acyltransferase"/>
</dbReference>
<dbReference type="SUPFAM" id="SSF55729">
    <property type="entry name" value="Acyl-CoA N-acyltransferases (Nat)"/>
    <property type="match status" value="1"/>
</dbReference>
<dbReference type="InterPro" id="IPR000182">
    <property type="entry name" value="GNAT_dom"/>
</dbReference>
<evidence type="ECO:0000256" key="1">
    <source>
        <dbReference type="ARBA" id="ARBA00022679"/>
    </source>
</evidence>
<proteinExistence type="predicted"/>
<comment type="caution">
    <text evidence="4">The sequence shown here is derived from an EMBL/GenBank/DDBJ whole genome shotgun (WGS) entry which is preliminary data.</text>
</comment>
<dbReference type="PANTHER" id="PTHR43420:SF12">
    <property type="entry name" value="N-ACETYLTRANSFERASE DOMAIN-CONTAINING PROTEIN"/>
    <property type="match status" value="1"/>
</dbReference>
<accession>A0A926F3L9</accession>
<keyword evidence="5" id="KW-1185">Reference proteome</keyword>
<keyword evidence="1" id="KW-0808">Transferase</keyword>
<dbReference type="PROSITE" id="PS51186">
    <property type="entry name" value="GNAT"/>
    <property type="match status" value="1"/>
</dbReference>
<dbReference type="Proteomes" id="UP000601522">
    <property type="component" value="Unassembled WGS sequence"/>
</dbReference>
<sequence>MMDKCEANIIVESWKSAYSNIIPEDEIARFLDKQRRQEQFEKFIEDEEIVLIGFYDEIPCGLIFGNKDNDEGLERCGSIYSIYLLKEYWGKGLSTKLMDRAINILKEEGCKQVYLWVYEVNTRARKFYEKYGFIFDGNKKQSHFSNKPIELRYIKQI</sequence>